<feature type="region of interest" description="Disordered" evidence="7">
    <location>
        <begin position="243"/>
        <end position="262"/>
    </location>
</feature>
<dbReference type="PANTHER" id="PTHR38344:SF1">
    <property type="entry name" value="INORGANIC CARBON TRANSPORTER SUBUNIT DABA-RELATED"/>
    <property type="match status" value="1"/>
</dbReference>
<protein>
    <recommendedName>
        <fullName evidence="6">Probable inorganic carbon transporter subunit DabA</fullName>
    </recommendedName>
</protein>
<evidence type="ECO:0000313" key="9">
    <source>
        <dbReference type="Proteomes" id="UP001183582"/>
    </source>
</evidence>
<dbReference type="Pfam" id="PF10070">
    <property type="entry name" value="DabA"/>
    <property type="match status" value="1"/>
</dbReference>
<comment type="cofactor">
    <cofactor evidence="6">
        <name>Zn(2+)</name>
        <dbReference type="ChEBI" id="CHEBI:29105"/>
    </cofactor>
</comment>
<comment type="function">
    <text evidence="6">Part of an energy-coupled inorganic carbon pump.</text>
</comment>
<evidence type="ECO:0000256" key="7">
    <source>
        <dbReference type="SAM" id="MobiDB-lite"/>
    </source>
</evidence>
<evidence type="ECO:0000256" key="5">
    <source>
        <dbReference type="ARBA" id="ARBA00023136"/>
    </source>
</evidence>
<dbReference type="HAMAP" id="MF_01871">
    <property type="entry name" value="DabA"/>
    <property type="match status" value="1"/>
</dbReference>
<feature type="compositionally biased region" description="Pro residues" evidence="7">
    <location>
        <begin position="812"/>
        <end position="822"/>
    </location>
</feature>
<comment type="caution">
    <text evidence="8">The sequence shown here is derived from an EMBL/GenBank/DDBJ whole genome shotgun (WGS) entry which is preliminary data.</text>
</comment>
<evidence type="ECO:0000313" key="8">
    <source>
        <dbReference type="EMBL" id="MDS0244237.1"/>
    </source>
</evidence>
<dbReference type="InterPro" id="IPR018752">
    <property type="entry name" value="DabA"/>
</dbReference>
<keyword evidence="1 6" id="KW-0813">Transport</keyword>
<dbReference type="AlphaFoldDB" id="A0AAJ2HEW4"/>
<feature type="region of interest" description="Disordered" evidence="7">
    <location>
        <begin position="808"/>
        <end position="831"/>
    </location>
</feature>
<feature type="binding site" evidence="6">
    <location>
        <position position="340"/>
    </location>
    <ligand>
        <name>Zn(2+)</name>
        <dbReference type="ChEBI" id="CHEBI:29105"/>
    </ligand>
</feature>
<accession>A0AAJ2HEW4</accession>
<dbReference type="GO" id="GO:0008270">
    <property type="term" value="F:zinc ion binding"/>
    <property type="evidence" value="ECO:0007669"/>
    <property type="project" value="UniProtKB-UniRule"/>
</dbReference>
<feature type="binding site" evidence="6">
    <location>
        <position position="510"/>
    </location>
    <ligand>
        <name>Zn(2+)</name>
        <dbReference type="ChEBI" id="CHEBI:29105"/>
    </ligand>
</feature>
<keyword evidence="5 6" id="KW-0472">Membrane</keyword>
<dbReference type="GO" id="GO:0005886">
    <property type="term" value="C:plasma membrane"/>
    <property type="evidence" value="ECO:0007669"/>
    <property type="project" value="UniProtKB-SubCell"/>
</dbReference>
<dbReference type="Proteomes" id="UP001183582">
    <property type="component" value="Unassembled WGS sequence"/>
</dbReference>
<proteinExistence type="inferred from homology"/>
<keyword evidence="3 6" id="KW-0479">Metal-binding</keyword>
<keyword evidence="2 6" id="KW-1003">Cell membrane</keyword>
<dbReference type="GeneID" id="301456813"/>
<dbReference type="EMBL" id="JAHWXH010000001">
    <property type="protein sequence ID" value="MDS0244237.1"/>
    <property type="molecule type" value="Genomic_DNA"/>
</dbReference>
<comment type="subunit">
    <text evidence="6">Forms a complex with DabB.</text>
</comment>
<dbReference type="RefSeq" id="WP_310890325.1">
    <property type="nucleotide sequence ID" value="NZ_BAAAGR010000001.1"/>
</dbReference>
<evidence type="ECO:0000256" key="3">
    <source>
        <dbReference type="ARBA" id="ARBA00022723"/>
    </source>
</evidence>
<feature type="binding site" evidence="6">
    <location>
        <position position="525"/>
    </location>
    <ligand>
        <name>Zn(2+)</name>
        <dbReference type="ChEBI" id="CHEBI:29105"/>
    </ligand>
</feature>
<keyword evidence="4 6" id="KW-0862">Zinc</keyword>
<evidence type="ECO:0000256" key="2">
    <source>
        <dbReference type="ARBA" id="ARBA00022475"/>
    </source>
</evidence>
<reference evidence="8 9" key="1">
    <citation type="submission" date="2021-06" db="EMBL/GenBank/DDBJ databases">
        <title>Genome-based taxonomic framework of Microbacterium strains isolated from marine environment, the description of four new species and reclassification of four preexisting species.</title>
        <authorList>
            <person name="Lee S.D."/>
            <person name="Kim S.-M."/>
            <person name="Byeon Y.-S."/>
            <person name="Yang H.L."/>
            <person name="Kim I.S."/>
        </authorList>
    </citation>
    <scope>NUCLEOTIDE SEQUENCE [LARGE SCALE GENOMIC DNA]</scope>
    <source>
        <strain evidence="8 9">KACC 20514</strain>
    </source>
</reference>
<sequence length="831" mass="88966">MTLLIHAQVAQAARDTVAGWPIASFIATNPLAPYEATRFDHAAAPGTHLTLPTESYRAAFASGRITRDGLVLALRARGAELREVPPFTGALAHLSPDDVLIEDMLHADVPTTPAPATPTDPVADLVVPWLAAFLDPDPQWQLPERDRGFYAAWRALATHDPRMSRPARRRLRDAPEQASAAIAACFTAWGTRDADRVALLTAELAALPGWTGYLKWRGEHDGDIDLTEYLAVRLTVRLLLDLPPATERPDPDAATTEPTPTPGAEVLARAVRLADTLAPGATPADVATLARLLALHPLDDHPFTWQAAYEGHYRRDLLASLTPHPLAPAAPHTQVVLCIDPRSEGLRRHLETDAGVETFGFAGFFGVPIRFATYEGRGSIDSLPALLQPKHAVTEAPADPDRARARTRGLRALDAASHSLHVTENATATPFALAEATGFLFGVSSVVRTLAPSLHHTLTRRWRDRIAPPVDSRVTIASAFSVEERATLAEAGLRMMGLGRFAPLVVLAGHGSVSTNNLYQAALDCGACGGNPGAVNARAAAEIFNDPDVRAILAARGLEIPAGTRFVAALHDTVADRVTILDPHLIPDSHAPLVAQFTARADAAADGLVRERAVDLPGADPMDSLAKLRARAHDWAEVYPELGLAGNAAMIIGPREMSRGANLRRRVFLHSYEAALDPEGAGLETILTAPVVVAQWINHQYYFSTLNPDILGAGTKTIHNAIGGIGVLAGHSGDLQRGLPRQSVAVGDELLHEPLRLSVIVQAPIDRISAIVSGNQVLRDLFDNEWISLTARSSSADPWWTYTALGWAPTPTTTPTPTPAAPPTLTRTETP</sequence>
<comment type="similarity">
    <text evidence="6">Belongs to the inorganic carbon transporter (TC 9.A.2) DabA family.</text>
</comment>
<name>A0AAJ2HEW4_9MICO</name>
<evidence type="ECO:0000256" key="4">
    <source>
        <dbReference type="ARBA" id="ARBA00022833"/>
    </source>
</evidence>
<gene>
    <name evidence="6" type="primary">dabA</name>
    <name evidence="8" type="ORF">KZC50_01265</name>
</gene>
<organism evidence="8 9">
    <name type="scientific">Microbacterium aurantiacum</name>
    <dbReference type="NCBI Taxonomy" id="162393"/>
    <lineage>
        <taxon>Bacteria</taxon>
        <taxon>Bacillati</taxon>
        <taxon>Actinomycetota</taxon>
        <taxon>Actinomycetes</taxon>
        <taxon>Micrococcales</taxon>
        <taxon>Microbacteriaceae</taxon>
        <taxon>Microbacterium</taxon>
    </lineage>
</organism>
<evidence type="ECO:0000256" key="1">
    <source>
        <dbReference type="ARBA" id="ARBA00022448"/>
    </source>
</evidence>
<comment type="subcellular location">
    <subcellularLocation>
        <location evidence="6">Cell membrane</location>
        <topology evidence="6">Peripheral membrane protein</topology>
    </subcellularLocation>
</comment>
<feature type="binding site" evidence="6">
    <location>
        <position position="338"/>
    </location>
    <ligand>
        <name>Zn(2+)</name>
        <dbReference type="ChEBI" id="CHEBI:29105"/>
    </ligand>
</feature>
<dbReference type="PANTHER" id="PTHR38344">
    <property type="entry name" value="UPF0753 PROTEIN AQ_863"/>
    <property type="match status" value="1"/>
</dbReference>
<evidence type="ECO:0000256" key="6">
    <source>
        <dbReference type="HAMAP-Rule" id="MF_01871"/>
    </source>
</evidence>